<evidence type="ECO:0000256" key="10">
    <source>
        <dbReference type="ARBA" id="ARBA00022985"/>
    </source>
</evidence>
<evidence type="ECO:0000313" key="13">
    <source>
        <dbReference type="Proteomes" id="UP001374803"/>
    </source>
</evidence>
<dbReference type="NCBIfam" id="TIGR01670">
    <property type="entry name" value="KdsC-phosphatas"/>
    <property type="match status" value="1"/>
</dbReference>
<dbReference type="InterPro" id="IPR010023">
    <property type="entry name" value="KdsC_fam"/>
</dbReference>
<keyword evidence="9" id="KW-0460">Magnesium</keyword>
<dbReference type="PANTHER" id="PTHR21485">
    <property type="entry name" value="HAD SUPERFAMILY MEMBERS CMAS AND KDSC"/>
    <property type="match status" value="1"/>
</dbReference>
<protein>
    <recommendedName>
        <fullName evidence="6">3-deoxy-D-manno-octulosonate 8-phosphate phosphatase KdsC</fullName>
        <ecNumber evidence="5">3.1.3.45</ecNumber>
    </recommendedName>
    <alternativeName>
        <fullName evidence="11">KDO 8-P phosphatase</fullName>
    </alternativeName>
</protein>
<evidence type="ECO:0000256" key="7">
    <source>
        <dbReference type="ARBA" id="ARBA00022723"/>
    </source>
</evidence>
<keyword evidence="13" id="KW-1185">Reference proteome</keyword>
<dbReference type="Proteomes" id="UP001374803">
    <property type="component" value="Chromosome"/>
</dbReference>
<dbReference type="PIRSF" id="PIRSF006118">
    <property type="entry name" value="KDO8-P_Ptase"/>
    <property type="match status" value="1"/>
</dbReference>
<dbReference type="EC" id="3.1.3.45" evidence="5"/>
<dbReference type="InterPro" id="IPR036412">
    <property type="entry name" value="HAD-like_sf"/>
</dbReference>
<comment type="catalytic activity">
    <reaction evidence="1">
        <text>3-deoxy-alpha-D-manno-2-octulosonate-8-phosphate + H2O = 3-deoxy-alpha-D-manno-oct-2-ulosonate + phosphate</text>
        <dbReference type="Rhea" id="RHEA:11500"/>
        <dbReference type="ChEBI" id="CHEBI:15377"/>
        <dbReference type="ChEBI" id="CHEBI:43474"/>
        <dbReference type="ChEBI" id="CHEBI:85985"/>
        <dbReference type="ChEBI" id="CHEBI:85986"/>
        <dbReference type="EC" id="3.1.3.45"/>
    </reaction>
</comment>
<dbReference type="Gene3D" id="3.40.50.1000">
    <property type="entry name" value="HAD superfamily/HAD-like"/>
    <property type="match status" value="1"/>
</dbReference>
<keyword evidence="10" id="KW-0448">Lipopolysaccharide biosynthesis</keyword>
<evidence type="ECO:0000256" key="3">
    <source>
        <dbReference type="ARBA" id="ARBA00005893"/>
    </source>
</evidence>
<reference evidence="12" key="1">
    <citation type="submission" date="2021-12" db="EMBL/GenBank/DDBJ databases">
        <title>Discovery of the Pendulisporaceae a myxobacterial family with distinct sporulation behavior and unique specialized metabolism.</title>
        <authorList>
            <person name="Garcia R."/>
            <person name="Popoff A."/>
            <person name="Bader C.D."/>
            <person name="Loehr J."/>
            <person name="Walesch S."/>
            <person name="Walt C."/>
            <person name="Boldt J."/>
            <person name="Bunk B."/>
            <person name="Haeckl F.J.F.P.J."/>
            <person name="Gunesch A.P."/>
            <person name="Birkelbach J."/>
            <person name="Nuebel U."/>
            <person name="Pietschmann T."/>
            <person name="Bach T."/>
            <person name="Mueller R."/>
        </authorList>
    </citation>
    <scope>NUCLEOTIDE SEQUENCE</scope>
    <source>
        <strain evidence="12">MSr11367</strain>
    </source>
</reference>
<dbReference type="SFLD" id="SFLDS00003">
    <property type="entry name" value="Haloacid_Dehalogenase"/>
    <property type="match status" value="1"/>
</dbReference>
<name>A0ABZ2LHZ3_9BACT</name>
<dbReference type="SFLD" id="SFLDG01136">
    <property type="entry name" value="C1.6:_Phosphoserine_Phosphatas"/>
    <property type="match status" value="1"/>
</dbReference>
<keyword evidence="7" id="KW-0479">Metal-binding</keyword>
<organism evidence="12 13">
    <name type="scientific">Pendulispora rubella</name>
    <dbReference type="NCBI Taxonomy" id="2741070"/>
    <lineage>
        <taxon>Bacteria</taxon>
        <taxon>Pseudomonadati</taxon>
        <taxon>Myxococcota</taxon>
        <taxon>Myxococcia</taxon>
        <taxon>Myxococcales</taxon>
        <taxon>Sorangiineae</taxon>
        <taxon>Pendulisporaceae</taxon>
        <taxon>Pendulispora</taxon>
    </lineage>
</organism>
<evidence type="ECO:0000256" key="2">
    <source>
        <dbReference type="ARBA" id="ARBA00001946"/>
    </source>
</evidence>
<comment type="cofactor">
    <cofactor evidence="2">
        <name>Mg(2+)</name>
        <dbReference type="ChEBI" id="CHEBI:18420"/>
    </cofactor>
</comment>
<sequence length="175" mass="18993">MDSQIGKDELLRRARAIRLVISDVDGVLTDAGVYYSAAGEAMKRFNVRDGMGVELLREKGIATALLTRERSSIVSTRAEKLRIELCYMGIHDKRGHLPHIVEDTGFSLEQIAYIGDDVNDLGILDVVRGSGLTAAPKDAHPSVLERVHYICHAAGGHGAFRELADLILVSGNTGI</sequence>
<evidence type="ECO:0000256" key="8">
    <source>
        <dbReference type="ARBA" id="ARBA00022801"/>
    </source>
</evidence>
<accession>A0ABZ2LHZ3</accession>
<keyword evidence="8 12" id="KW-0378">Hydrolase</keyword>
<dbReference type="SFLD" id="SFLDG01138">
    <property type="entry name" value="C1.6.2:_Deoxy-d-mannose-octulo"/>
    <property type="match status" value="1"/>
</dbReference>
<dbReference type="Pfam" id="PF08282">
    <property type="entry name" value="Hydrolase_3"/>
    <property type="match status" value="1"/>
</dbReference>
<comment type="similarity">
    <text evidence="3">Belongs to the KdsC family.</text>
</comment>
<comment type="subunit">
    <text evidence="4">Homotetramer.</text>
</comment>
<evidence type="ECO:0000313" key="12">
    <source>
        <dbReference type="EMBL" id="WXB10568.1"/>
    </source>
</evidence>
<dbReference type="SUPFAM" id="SSF56784">
    <property type="entry name" value="HAD-like"/>
    <property type="match status" value="1"/>
</dbReference>
<evidence type="ECO:0000256" key="1">
    <source>
        <dbReference type="ARBA" id="ARBA00000898"/>
    </source>
</evidence>
<dbReference type="InterPro" id="IPR050793">
    <property type="entry name" value="CMP-NeuNAc_synthase"/>
</dbReference>
<gene>
    <name evidence="12" type="ORF">LVJ94_25495</name>
</gene>
<dbReference type="EMBL" id="CP089983">
    <property type="protein sequence ID" value="WXB10568.1"/>
    <property type="molecule type" value="Genomic_DNA"/>
</dbReference>
<dbReference type="PANTHER" id="PTHR21485:SF6">
    <property type="entry name" value="N-ACYLNEURAMINATE CYTIDYLYLTRANSFERASE-RELATED"/>
    <property type="match status" value="1"/>
</dbReference>
<dbReference type="InterPro" id="IPR023214">
    <property type="entry name" value="HAD_sf"/>
</dbReference>
<evidence type="ECO:0000256" key="9">
    <source>
        <dbReference type="ARBA" id="ARBA00022842"/>
    </source>
</evidence>
<dbReference type="CDD" id="cd01630">
    <property type="entry name" value="HAD_KDO-like"/>
    <property type="match status" value="1"/>
</dbReference>
<dbReference type="RefSeq" id="WP_394840243.1">
    <property type="nucleotide sequence ID" value="NZ_CP089929.1"/>
</dbReference>
<evidence type="ECO:0000256" key="6">
    <source>
        <dbReference type="ARBA" id="ARBA00020092"/>
    </source>
</evidence>
<proteinExistence type="inferred from homology"/>
<evidence type="ECO:0000256" key="4">
    <source>
        <dbReference type="ARBA" id="ARBA00011881"/>
    </source>
</evidence>
<evidence type="ECO:0000256" key="5">
    <source>
        <dbReference type="ARBA" id="ARBA00013066"/>
    </source>
</evidence>
<dbReference type="GO" id="GO:0016787">
    <property type="term" value="F:hydrolase activity"/>
    <property type="evidence" value="ECO:0007669"/>
    <property type="project" value="UniProtKB-KW"/>
</dbReference>
<evidence type="ECO:0000256" key="11">
    <source>
        <dbReference type="ARBA" id="ARBA00031051"/>
    </source>
</evidence>